<evidence type="ECO:0000256" key="5">
    <source>
        <dbReference type="ARBA" id="ARBA00017467"/>
    </source>
</evidence>
<dbReference type="Gene3D" id="3.40.50.2000">
    <property type="entry name" value="Glycogen Phosphorylase B"/>
    <property type="match status" value="1"/>
</dbReference>
<sequence length="168" mass="19153">GGHTAEMLRLIRWLDYQNIYRRRTYFVTDTDRASADKARNFEAQLNQADSSYTIETIPRSREVGQTWLSTPVSVARTFYTAFPLLYQKTPDLLLTNGPGSCVPLVTSCLLLQVFGLKAPSIIYVESFARVKSLSLTGRLLYPLVDRFIVQWPGLIDRFPRAEYHGCLV</sequence>
<dbReference type="InterPro" id="IPR013969">
    <property type="entry name" value="Oligosacch_biosynth_Alg14"/>
</dbReference>
<keyword evidence="9" id="KW-0472">Membrane</keyword>
<dbReference type="GO" id="GO:0043541">
    <property type="term" value="C:UDP-N-acetylglucosamine transferase complex"/>
    <property type="evidence" value="ECO:0007669"/>
    <property type="project" value="TreeGrafter"/>
</dbReference>
<evidence type="ECO:0000256" key="1">
    <source>
        <dbReference type="ARBA" id="ARBA00004389"/>
    </source>
</evidence>
<dbReference type="Pfam" id="PF08660">
    <property type="entry name" value="Alg14"/>
    <property type="match status" value="1"/>
</dbReference>
<dbReference type="Proteomes" id="UP000268162">
    <property type="component" value="Unassembled WGS sequence"/>
</dbReference>
<evidence type="ECO:0000256" key="11">
    <source>
        <dbReference type="RuleBase" id="RU362127"/>
    </source>
</evidence>
<comment type="function">
    <text evidence="11">Involved in protein N-glycosylation. Essential for the second step of the dolichol-linked oligosaccharide pathway. Anchors the catalytic subunit ALG13 to the ER.</text>
</comment>
<evidence type="ECO:0000256" key="7">
    <source>
        <dbReference type="ARBA" id="ARBA00022824"/>
    </source>
</evidence>
<gene>
    <name evidence="11" type="primary">ALG14</name>
    <name evidence="12" type="ORF">BJ085DRAFT_20557</name>
</gene>
<keyword evidence="7 11" id="KW-0256">Endoplasmic reticulum</keyword>
<dbReference type="STRING" id="215637.A0A4P9ZKP0"/>
<evidence type="ECO:0000313" key="12">
    <source>
        <dbReference type="EMBL" id="RKP33663.1"/>
    </source>
</evidence>
<dbReference type="AlphaFoldDB" id="A0A4P9ZKP0"/>
<evidence type="ECO:0000256" key="6">
    <source>
        <dbReference type="ARBA" id="ARBA00022692"/>
    </source>
</evidence>
<protein>
    <recommendedName>
        <fullName evidence="5 11">UDP-N-acetylglucosamine transferase subunit ALG14</fullName>
    </recommendedName>
    <alternativeName>
        <fullName evidence="10 11">Asparagine-linked glycosylation protein 14</fullName>
    </alternativeName>
</protein>
<evidence type="ECO:0000256" key="2">
    <source>
        <dbReference type="ARBA" id="ARBA00004590"/>
    </source>
</evidence>
<feature type="non-terminal residue" evidence="12">
    <location>
        <position position="1"/>
    </location>
</feature>
<evidence type="ECO:0000256" key="8">
    <source>
        <dbReference type="ARBA" id="ARBA00022989"/>
    </source>
</evidence>
<organism evidence="12 13">
    <name type="scientific">Dimargaris cristalligena</name>
    <dbReference type="NCBI Taxonomy" id="215637"/>
    <lineage>
        <taxon>Eukaryota</taxon>
        <taxon>Fungi</taxon>
        <taxon>Fungi incertae sedis</taxon>
        <taxon>Zoopagomycota</taxon>
        <taxon>Kickxellomycotina</taxon>
        <taxon>Dimargaritomycetes</taxon>
        <taxon>Dimargaritales</taxon>
        <taxon>Dimargaritaceae</taxon>
        <taxon>Dimargaris</taxon>
    </lineage>
</organism>
<proteinExistence type="inferred from homology"/>
<reference evidence="13" key="1">
    <citation type="journal article" date="2018" name="Nat. Microbiol.">
        <title>Leveraging single-cell genomics to expand the fungal tree of life.</title>
        <authorList>
            <person name="Ahrendt S.R."/>
            <person name="Quandt C.A."/>
            <person name="Ciobanu D."/>
            <person name="Clum A."/>
            <person name="Salamov A."/>
            <person name="Andreopoulos B."/>
            <person name="Cheng J.F."/>
            <person name="Woyke T."/>
            <person name="Pelin A."/>
            <person name="Henrissat B."/>
            <person name="Reynolds N.K."/>
            <person name="Benny G.L."/>
            <person name="Smith M.E."/>
            <person name="James T.Y."/>
            <person name="Grigoriev I.V."/>
        </authorList>
    </citation>
    <scope>NUCLEOTIDE SEQUENCE [LARGE SCALE GENOMIC DNA]</scope>
    <source>
        <strain evidence="13">RSA 468</strain>
    </source>
</reference>
<comment type="similarity">
    <text evidence="3 11">Belongs to the ALG14 family.</text>
</comment>
<evidence type="ECO:0000256" key="10">
    <source>
        <dbReference type="ARBA" id="ARBA00032062"/>
    </source>
</evidence>
<keyword evidence="6" id="KW-0812">Transmembrane</keyword>
<dbReference type="GO" id="GO:0031965">
    <property type="term" value="C:nuclear membrane"/>
    <property type="evidence" value="ECO:0007669"/>
    <property type="project" value="UniProtKB-SubCell"/>
</dbReference>
<dbReference type="GO" id="GO:0006488">
    <property type="term" value="P:dolichol-linked oligosaccharide biosynthetic process"/>
    <property type="evidence" value="ECO:0007669"/>
    <property type="project" value="InterPro"/>
</dbReference>
<dbReference type="GO" id="GO:0004577">
    <property type="term" value="F:N-acetylglucosaminyldiphosphodolichol N-acetylglucosaminyltransferase activity"/>
    <property type="evidence" value="ECO:0007669"/>
    <property type="project" value="TreeGrafter"/>
</dbReference>
<evidence type="ECO:0000256" key="9">
    <source>
        <dbReference type="ARBA" id="ARBA00023136"/>
    </source>
</evidence>
<name>A0A4P9ZKP0_9FUNG</name>
<keyword evidence="8" id="KW-1133">Transmembrane helix</keyword>
<comment type="subcellular location">
    <subcellularLocation>
        <location evidence="1 11">Endoplasmic reticulum membrane</location>
        <topology evidence="1 11">Single-pass membrane protein</topology>
    </subcellularLocation>
    <subcellularLocation>
        <location evidence="2">Nucleus membrane</location>
        <topology evidence="2">Single-pass membrane protein</topology>
    </subcellularLocation>
</comment>
<dbReference type="PANTHER" id="PTHR12154:SF4">
    <property type="entry name" value="UDP-N-ACETYLGLUCOSAMINE TRANSFERASE SUBUNIT ALG14 HOMOLOG"/>
    <property type="match status" value="1"/>
</dbReference>
<evidence type="ECO:0000256" key="4">
    <source>
        <dbReference type="ARBA" id="ARBA00011335"/>
    </source>
</evidence>
<keyword evidence="13" id="KW-1185">Reference proteome</keyword>
<comment type="subunit">
    <text evidence="4 11">Heterodimer with ALG13 to form a functional enzyme.</text>
</comment>
<evidence type="ECO:0000256" key="3">
    <source>
        <dbReference type="ARBA" id="ARBA00009731"/>
    </source>
</evidence>
<accession>A0A4P9ZKP0</accession>
<dbReference type="PANTHER" id="PTHR12154">
    <property type="entry name" value="GLYCOSYL TRANSFERASE-RELATED"/>
    <property type="match status" value="1"/>
</dbReference>
<dbReference type="EMBL" id="ML003655">
    <property type="protein sequence ID" value="RKP33663.1"/>
    <property type="molecule type" value="Genomic_DNA"/>
</dbReference>
<evidence type="ECO:0000313" key="13">
    <source>
        <dbReference type="Proteomes" id="UP000268162"/>
    </source>
</evidence>